<dbReference type="GO" id="GO:0005524">
    <property type="term" value="F:ATP binding"/>
    <property type="evidence" value="ECO:0007669"/>
    <property type="project" value="UniProtKB-UniRule"/>
</dbReference>
<dbReference type="RefSeq" id="WP_145354089.1">
    <property type="nucleotide sequence ID" value="NZ_CP036262.1"/>
</dbReference>
<evidence type="ECO:0000313" key="11">
    <source>
        <dbReference type="EMBL" id="QDS95863.1"/>
    </source>
</evidence>
<dbReference type="PANTHER" id="PTHR43289">
    <property type="entry name" value="MITOGEN-ACTIVATED PROTEIN KINASE KINASE KINASE 20-RELATED"/>
    <property type="match status" value="1"/>
</dbReference>
<keyword evidence="6 7" id="KW-0067">ATP-binding</keyword>
<dbReference type="InterPro" id="IPR017441">
    <property type="entry name" value="Protein_kinase_ATP_BS"/>
</dbReference>
<evidence type="ECO:0000256" key="7">
    <source>
        <dbReference type="PROSITE-ProRule" id="PRU10141"/>
    </source>
</evidence>
<dbReference type="Proteomes" id="UP000320672">
    <property type="component" value="Chromosome"/>
</dbReference>
<dbReference type="OrthoDB" id="6111975at2"/>
<dbReference type="SUPFAM" id="SSF56112">
    <property type="entry name" value="Protein kinase-like (PK-like)"/>
    <property type="match status" value="1"/>
</dbReference>
<dbReference type="CDD" id="cd14014">
    <property type="entry name" value="STKc_PknB_like"/>
    <property type="match status" value="1"/>
</dbReference>
<proteinExistence type="predicted"/>
<feature type="region of interest" description="Disordered" evidence="8">
    <location>
        <begin position="386"/>
        <end position="501"/>
    </location>
</feature>
<dbReference type="FunFam" id="1.10.510.10:FF:000021">
    <property type="entry name" value="Serine/threonine protein kinase"/>
    <property type="match status" value="1"/>
</dbReference>
<accession>A0A517MLV8</accession>
<dbReference type="PROSITE" id="PS00107">
    <property type="entry name" value="PROTEIN_KINASE_ATP"/>
    <property type="match status" value="1"/>
</dbReference>
<dbReference type="SMART" id="SM00220">
    <property type="entry name" value="S_TKc"/>
    <property type="match status" value="1"/>
</dbReference>
<protein>
    <recommendedName>
        <fullName evidence="1">non-specific serine/threonine protein kinase</fullName>
        <ecNumber evidence="1">2.7.11.1</ecNumber>
    </recommendedName>
</protein>
<dbReference type="InterPro" id="IPR000719">
    <property type="entry name" value="Prot_kinase_dom"/>
</dbReference>
<dbReference type="InterPro" id="IPR011009">
    <property type="entry name" value="Kinase-like_dom_sf"/>
</dbReference>
<evidence type="ECO:0000259" key="10">
    <source>
        <dbReference type="PROSITE" id="PS50011"/>
    </source>
</evidence>
<keyword evidence="12" id="KW-1185">Reference proteome</keyword>
<feature type="compositionally biased region" description="Low complexity" evidence="8">
    <location>
        <begin position="468"/>
        <end position="477"/>
    </location>
</feature>
<dbReference type="KEGG" id="rml:FF011L_46640"/>
<dbReference type="EC" id="2.7.11.1" evidence="1"/>
<keyword evidence="4 7" id="KW-0547">Nucleotide-binding</keyword>
<dbReference type="Gene3D" id="1.10.510.10">
    <property type="entry name" value="Transferase(Phosphotransferase) domain 1"/>
    <property type="match status" value="1"/>
</dbReference>
<dbReference type="PROSITE" id="PS50011">
    <property type="entry name" value="PROTEIN_KINASE_DOM"/>
    <property type="match status" value="1"/>
</dbReference>
<evidence type="ECO:0000256" key="1">
    <source>
        <dbReference type="ARBA" id="ARBA00012513"/>
    </source>
</evidence>
<evidence type="ECO:0000256" key="5">
    <source>
        <dbReference type="ARBA" id="ARBA00022777"/>
    </source>
</evidence>
<evidence type="ECO:0000313" key="12">
    <source>
        <dbReference type="Proteomes" id="UP000320672"/>
    </source>
</evidence>
<keyword evidence="9" id="KW-0812">Transmembrane</keyword>
<dbReference type="InterPro" id="IPR008271">
    <property type="entry name" value="Ser/Thr_kinase_AS"/>
</dbReference>
<reference evidence="11 12" key="1">
    <citation type="submission" date="2019-02" db="EMBL/GenBank/DDBJ databases">
        <title>Deep-cultivation of Planctomycetes and their phenomic and genomic characterization uncovers novel biology.</title>
        <authorList>
            <person name="Wiegand S."/>
            <person name="Jogler M."/>
            <person name="Boedeker C."/>
            <person name="Pinto D."/>
            <person name="Vollmers J."/>
            <person name="Rivas-Marin E."/>
            <person name="Kohn T."/>
            <person name="Peeters S.H."/>
            <person name="Heuer A."/>
            <person name="Rast P."/>
            <person name="Oberbeckmann S."/>
            <person name="Bunk B."/>
            <person name="Jeske O."/>
            <person name="Meyerdierks A."/>
            <person name="Storesund J.E."/>
            <person name="Kallscheuer N."/>
            <person name="Luecker S."/>
            <person name="Lage O.M."/>
            <person name="Pohl T."/>
            <person name="Merkel B.J."/>
            <person name="Hornburger P."/>
            <person name="Mueller R.-W."/>
            <person name="Bruemmer F."/>
            <person name="Labrenz M."/>
            <person name="Spormann A.M."/>
            <person name="Op den Camp H."/>
            <person name="Overmann J."/>
            <person name="Amann R."/>
            <person name="Jetten M.S.M."/>
            <person name="Mascher T."/>
            <person name="Medema M.H."/>
            <person name="Devos D.P."/>
            <person name="Kaster A.-K."/>
            <person name="Ovreas L."/>
            <person name="Rohde M."/>
            <person name="Galperin M.Y."/>
            <person name="Jogler C."/>
        </authorList>
    </citation>
    <scope>NUCLEOTIDE SEQUENCE [LARGE SCALE GENOMIC DNA]</scope>
    <source>
        <strain evidence="11 12">FF011L</strain>
    </source>
</reference>
<feature type="domain" description="Protein kinase" evidence="10">
    <location>
        <begin position="77"/>
        <end position="342"/>
    </location>
</feature>
<sequence length="532" mass="58322">MTKLTSERFIELVAKSNLVDPDKSDQLVEKVREKFDGNLPDDPATMAAIFRRNKLLTEWHTDKLLTGKYKGFFLGKYKLLGHLGSGGMSSVYLGEHVQMRDRRAIKVLPRRRVNDASYLARFKNEAKAIAALNHKNIVRAYDIDNEGDLHYMVMEHVDGDDLQVRVRKEGPFDFRTAAEVIVQAAEGLQHAHDRGMIHRDVKPANLLIDSEGTIKLLDMGLALFAQDDEASLTIEHNENVLGTADYLAPEQALNSHTVDHRADIYGLGCTLYFILTGQPPFPEGSLAQRIAKHQKEMPESIRKIRTDCPGELEGMVVKMIQKDPNYRYQKASDVAEAMSRWLENSKLPAKNAKTRIAGGSDPSAAALMLGSDSSTVHVDSDLQLGKHASDQNDTLSGRTGETVAKSGNQLSASDSGRLVKVKSQSRAASDSSSSAIDLERESGYAPRMAKNTEKRGVTLPPKERFLPKKAAAKATAKGQISAKGKSPAARSPATQNQSTDPEKQIPWLLVAVFGVMLIVALAVGFALAKLTS</sequence>
<evidence type="ECO:0000256" key="3">
    <source>
        <dbReference type="ARBA" id="ARBA00022679"/>
    </source>
</evidence>
<name>A0A517MLV8_9BACT</name>
<keyword evidence="2" id="KW-0723">Serine/threonine-protein kinase</keyword>
<keyword evidence="9" id="KW-0472">Membrane</keyword>
<organism evidence="11 12">
    <name type="scientific">Roseimaritima multifibrata</name>
    <dbReference type="NCBI Taxonomy" id="1930274"/>
    <lineage>
        <taxon>Bacteria</taxon>
        <taxon>Pseudomonadati</taxon>
        <taxon>Planctomycetota</taxon>
        <taxon>Planctomycetia</taxon>
        <taxon>Pirellulales</taxon>
        <taxon>Pirellulaceae</taxon>
        <taxon>Roseimaritima</taxon>
    </lineage>
</organism>
<dbReference type="AlphaFoldDB" id="A0A517MLV8"/>
<feature type="compositionally biased region" description="Basic and acidic residues" evidence="8">
    <location>
        <begin position="450"/>
        <end position="466"/>
    </location>
</feature>
<dbReference type="EMBL" id="CP036262">
    <property type="protein sequence ID" value="QDS95863.1"/>
    <property type="molecule type" value="Genomic_DNA"/>
</dbReference>
<dbReference type="PANTHER" id="PTHR43289:SF6">
    <property type="entry name" value="SERINE_THREONINE-PROTEIN KINASE NEKL-3"/>
    <property type="match status" value="1"/>
</dbReference>
<evidence type="ECO:0000256" key="4">
    <source>
        <dbReference type="ARBA" id="ARBA00022741"/>
    </source>
</evidence>
<dbReference type="GO" id="GO:0004674">
    <property type="term" value="F:protein serine/threonine kinase activity"/>
    <property type="evidence" value="ECO:0007669"/>
    <property type="project" value="UniProtKB-KW"/>
</dbReference>
<evidence type="ECO:0000256" key="6">
    <source>
        <dbReference type="ARBA" id="ARBA00022840"/>
    </source>
</evidence>
<feature type="transmembrane region" description="Helical" evidence="9">
    <location>
        <begin position="505"/>
        <end position="528"/>
    </location>
</feature>
<keyword evidence="3 11" id="KW-0808">Transferase</keyword>
<evidence type="ECO:0000256" key="2">
    <source>
        <dbReference type="ARBA" id="ARBA00022527"/>
    </source>
</evidence>
<evidence type="ECO:0000256" key="9">
    <source>
        <dbReference type="SAM" id="Phobius"/>
    </source>
</evidence>
<keyword evidence="5 11" id="KW-0418">Kinase</keyword>
<feature type="compositionally biased region" description="Polar residues" evidence="8">
    <location>
        <begin position="391"/>
        <end position="414"/>
    </location>
</feature>
<evidence type="ECO:0000256" key="8">
    <source>
        <dbReference type="SAM" id="MobiDB-lite"/>
    </source>
</evidence>
<gene>
    <name evidence="11" type="primary">pknB_18</name>
    <name evidence="11" type="ORF">FF011L_46640</name>
</gene>
<dbReference type="Gene3D" id="3.30.200.20">
    <property type="entry name" value="Phosphorylase Kinase, domain 1"/>
    <property type="match status" value="1"/>
</dbReference>
<keyword evidence="9" id="KW-1133">Transmembrane helix</keyword>
<dbReference type="PROSITE" id="PS00108">
    <property type="entry name" value="PROTEIN_KINASE_ST"/>
    <property type="match status" value="1"/>
</dbReference>
<feature type="binding site" evidence="7">
    <location>
        <position position="106"/>
    </location>
    <ligand>
        <name>ATP</name>
        <dbReference type="ChEBI" id="CHEBI:30616"/>
    </ligand>
</feature>
<feature type="compositionally biased region" description="Low complexity" evidence="8">
    <location>
        <begin position="424"/>
        <end position="435"/>
    </location>
</feature>
<dbReference type="Pfam" id="PF00069">
    <property type="entry name" value="Pkinase"/>
    <property type="match status" value="1"/>
</dbReference>